<dbReference type="EMBL" id="FTOT01000006">
    <property type="protein sequence ID" value="SIT12537.1"/>
    <property type="molecule type" value="Genomic_DNA"/>
</dbReference>
<feature type="region of interest" description="Disordered" evidence="5">
    <location>
        <begin position="225"/>
        <end position="244"/>
    </location>
</feature>
<dbReference type="FunFam" id="3.90.1530.30:FF:000001">
    <property type="entry name" value="Chromosome partitioning protein ParB"/>
    <property type="match status" value="1"/>
</dbReference>
<dbReference type="FunFam" id="1.10.10.2830:FF:000001">
    <property type="entry name" value="Chromosome partitioning protein ParB"/>
    <property type="match status" value="1"/>
</dbReference>
<keyword evidence="2" id="KW-0159">Chromosome partition</keyword>
<dbReference type="OrthoDB" id="9802051at2"/>
<dbReference type="InterPro" id="IPR003115">
    <property type="entry name" value="ParB_N"/>
</dbReference>
<evidence type="ECO:0000256" key="1">
    <source>
        <dbReference type="ARBA" id="ARBA00006295"/>
    </source>
</evidence>
<evidence type="ECO:0000256" key="3">
    <source>
        <dbReference type="ARBA" id="ARBA00023125"/>
    </source>
</evidence>
<dbReference type="SUPFAM" id="SSF110849">
    <property type="entry name" value="ParB/Sulfiredoxin"/>
    <property type="match status" value="1"/>
</dbReference>
<gene>
    <name evidence="7" type="ORF">SAMN05421774_10621</name>
</gene>
<dbReference type="SMART" id="SM00470">
    <property type="entry name" value="ParB"/>
    <property type="match status" value="1"/>
</dbReference>
<dbReference type="GO" id="GO:0007059">
    <property type="term" value="P:chromosome segregation"/>
    <property type="evidence" value="ECO:0007669"/>
    <property type="project" value="UniProtKB-KW"/>
</dbReference>
<evidence type="ECO:0000313" key="7">
    <source>
        <dbReference type="EMBL" id="SIT12537.1"/>
    </source>
</evidence>
<evidence type="ECO:0000256" key="5">
    <source>
        <dbReference type="SAM" id="MobiDB-lite"/>
    </source>
</evidence>
<dbReference type="RefSeq" id="WP_076532422.1">
    <property type="nucleotide sequence ID" value="NZ_BMEH01000006.1"/>
</dbReference>
<dbReference type="STRING" id="1086013.SAMN05421774_10621"/>
<dbReference type="Gene3D" id="3.90.1530.30">
    <property type="match status" value="1"/>
</dbReference>
<comment type="similarity">
    <text evidence="1">Belongs to the ParB family.</text>
</comment>
<feature type="domain" description="ParB-like N-terminal" evidence="6">
    <location>
        <begin position="37"/>
        <end position="126"/>
    </location>
</feature>
<name>A0A1N7PPX8_9RHOB</name>
<dbReference type="Proteomes" id="UP000186141">
    <property type="component" value="Unassembled WGS sequence"/>
</dbReference>
<accession>A0A1N7PPX8</accession>
<evidence type="ECO:0000256" key="4">
    <source>
        <dbReference type="ARBA" id="ARBA00025472"/>
    </source>
</evidence>
<dbReference type="Gene3D" id="1.10.10.2830">
    <property type="match status" value="1"/>
</dbReference>
<dbReference type="Pfam" id="PF23552">
    <property type="entry name" value="ParB_C"/>
    <property type="match status" value="1"/>
</dbReference>
<evidence type="ECO:0000313" key="8">
    <source>
        <dbReference type="Proteomes" id="UP000186141"/>
    </source>
</evidence>
<dbReference type="InterPro" id="IPR041468">
    <property type="entry name" value="HTH_ParB/Spo0J"/>
</dbReference>
<dbReference type="InterPro" id="IPR050336">
    <property type="entry name" value="Chromosome_partition/occlusion"/>
</dbReference>
<dbReference type="InterPro" id="IPR057240">
    <property type="entry name" value="ParB_dimer_C"/>
</dbReference>
<evidence type="ECO:0000256" key="2">
    <source>
        <dbReference type="ARBA" id="ARBA00022829"/>
    </source>
</evidence>
<dbReference type="NCBIfam" id="TIGR00180">
    <property type="entry name" value="parB_part"/>
    <property type="match status" value="1"/>
</dbReference>
<keyword evidence="8" id="KW-1185">Reference proteome</keyword>
<dbReference type="GO" id="GO:0003677">
    <property type="term" value="F:DNA binding"/>
    <property type="evidence" value="ECO:0007669"/>
    <property type="project" value="UniProtKB-KW"/>
</dbReference>
<protein>
    <submittedName>
        <fullName evidence="7">Chromosome segregation DNA-binding protein</fullName>
    </submittedName>
</protein>
<dbReference type="GO" id="GO:0005694">
    <property type="term" value="C:chromosome"/>
    <property type="evidence" value="ECO:0007669"/>
    <property type="project" value="TreeGrafter"/>
</dbReference>
<dbReference type="PANTHER" id="PTHR33375:SF1">
    <property type="entry name" value="CHROMOSOME-PARTITIONING PROTEIN PARB-RELATED"/>
    <property type="match status" value="1"/>
</dbReference>
<comment type="function">
    <text evidence="4">Involved in chromosome partition. Localize to both poles of the predivisional cell following completion of DNA replication. Binds to the DNA origin of replication.</text>
</comment>
<reference evidence="7 8" key="1">
    <citation type="submission" date="2017-01" db="EMBL/GenBank/DDBJ databases">
        <authorList>
            <person name="Mah S.A."/>
            <person name="Swanson W.J."/>
            <person name="Moy G.W."/>
            <person name="Vacquier V.D."/>
        </authorList>
    </citation>
    <scope>NUCLEOTIDE SEQUENCE [LARGE SCALE GENOMIC DNA]</scope>
    <source>
        <strain evidence="7 8">DSM 26375</strain>
    </source>
</reference>
<dbReference type="Pfam" id="PF17762">
    <property type="entry name" value="HTH_ParB"/>
    <property type="match status" value="1"/>
</dbReference>
<sequence>MNERKMERRGLGRGLSALMADVGMVESTVAKGSVGVRDVPIEHVQPNPDQPRRRFDEEALADLANSIREKGVLQPLLVREVGDSFEIVAGERRWRAAQIAQLHVVPVIVRDYDDTEVLEVAIIENIQRADLSPVEEAAAYRQLIERFGHTQEKVAETLGKSRSYIANSLRLLALPSDVIGMIETGALSSGHARALVASDKASALARKIVDQGMTVREVERLVREDKTGKGTTRGYRSRQGQKDDDTLALEADVSSNLGMSVKIAHEAHTGGGTLSVRYTTLEQLDLLCRVLSSVGSDTNS</sequence>
<proteinExistence type="inferred from homology"/>
<organism evidence="7 8">
    <name type="scientific">Gemmobacter megaterium</name>
    <dbReference type="NCBI Taxonomy" id="1086013"/>
    <lineage>
        <taxon>Bacteria</taxon>
        <taxon>Pseudomonadati</taxon>
        <taxon>Pseudomonadota</taxon>
        <taxon>Alphaproteobacteria</taxon>
        <taxon>Rhodobacterales</taxon>
        <taxon>Paracoccaceae</taxon>
        <taxon>Gemmobacter</taxon>
    </lineage>
</organism>
<keyword evidence="3 7" id="KW-0238">DNA-binding</keyword>
<dbReference type="CDD" id="cd16393">
    <property type="entry name" value="SPO0J_N"/>
    <property type="match status" value="1"/>
</dbReference>
<dbReference type="Pfam" id="PF02195">
    <property type="entry name" value="ParB_N"/>
    <property type="match status" value="1"/>
</dbReference>
<dbReference type="PANTHER" id="PTHR33375">
    <property type="entry name" value="CHROMOSOME-PARTITIONING PROTEIN PARB-RELATED"/>
    <property type="match status" value="1"/>
</dbReference>
<dbReference type="AlphaFoldDB" id="A0A1N7PPX8"/>
<dbReference type="InterPro" id="IPR036086">
    <property type="entry name" value="ParB/Sulfiredoxin_sf"/>
</dbReference>
<evidence type="ECO:0000259" key="6">
    <source>
        <dbReference type="SMART" id="SM00470"/>
    </source>
</evidence>
<dbReference type="InterPro" id="IPR004437">
    <property type="entry name" value="ParB/RepB/Spo0J"/>
</dbReference>